<dbReference type="Proteomes" id="UP000250266">
    <property type="component" value="Unassembled WGS sequence"/>
</dbReference>
<gene>
    <name evidence="1" type="ORF">K432DRAFT_456470</name>
</gene>
<dbReference type="EMBL" id="KV745028">
    <property type="protein sequence ID" value="OCK79002.1"/>
    <property type="molecule type" value="Genomic_DNA"/>
</dbReference>
<organism evidence="1 2">
    <name type="scientific">Lepidopterella palustris CBS 459.81</name>
    <dbReference type="NCBI Taxonomy" id="1314670"/>
    <lineage>
        <taxon>Eukaryota</taxon>
        <taxon>Fungi</taxon>
        <taxon>Dikarya</taxon>
        <taxon>Ascomycota</taxon>
        <taxon>Pezizomycotina</taxon>
        <taxon>Dothideomycetes</taxon>
        <taxon>Pleosporomycetidae</taxon>
        <taxon>Mytilinidiales</taxon>
        <taxon>Argynnaceae</taxon>
        <taxon>Lepidopterella</taxon>
    </lineage>
</organism>
<reference evidence="1 2" key="1">
    <citation type="journal article" date="2016" name="Nat. Commun.">
        <title>Ectomycorrhizal ecology is imprinted in the genome of the dominant symbiotic fungus Cenococcum geophilum.</title>
        <authorList>
            <consortium name="DOE Joint Genome Institute"/>
            <person name="Peter M."/>
            <person name="Kohler A."/>
            <person name="Ohm R.A."/>
            <person name="Kuo A."/>
            <person name="Krutzmann J."/>
            <person name="Morin E."/>
            <person name="Arend M."/>
            <person name="Barry K.W."/>
            <person name="Binder M."/>
            <person name="Choi C."/>
            <person name="Clum A."/>
            <person name="Copeland A."/>
            <person name="Grisel N."/>
            <person name="Haridas S."/>
            <person name="Kipfer T."/>
            <person name="LaButti K."/>
            <person name="Lindquist E."/>
            <person name="Lipzen A."/>
            <person name="Maire R."/>
            <person name="Meier B."/>
            <person name="Mihaltcheva S."/>
            <person name="Molinier V."/>
            <person name="Murat C."/>
            <person name="Poggeler S."/>
            <person name="Quandt C.A."/>
            <person name="Sperisen C."/>
            <person name="Tritt A."/>
            <person name="Tisserant E."/>
            <person name="Crous P.W."/>
            <person name="Henrissat B."/>
            <person name="Nehls U."/>
            <person name="Egli S."/>
            <person name="Spatafora J.W."/>
            <person name="Grigoriev I.V."/>
            <person name="Martin F.M."/>
        </authorList>
    </citation>
    <scope>NUCLEOTIDE SEQUENCE [LARGE SCALE GENOMIC DNA]</scope>
    <source>
        <strain evidence="1 2">CBS 459.81</strain>
    </source>
</reference>
<protein>
    <submittedName>
        <fullName evidence="1">Uncharacterized protein</fullName>
    </submittedName>
</protein>
<dbReference type="AlphaFoldDB" id="A0A8E2E7W0"/>
<evidence type="ECO:0000313" key="1">
    <source>
        <dbReference type="EMBL" id="OCK79002.1"/>
    </source>
</evidence>
<keyword evidence="2" id="KW-1185">Reference proteome</keyword>
<accession>A0A8E2E7W0</accession>
<name>A0A8E2E7W0_9PEZI</name>
<proteinExistence type="predicted"/>
<evidence type="ECO:0000313" key="2">
    <source>
        <dbReference type="Proteomes" id="UP000250266"/>
    </source>
</evidence>
<sequence>MHMLKCAVKCDTRNEDPAEKEGTYKAFTNGNYYQTRQAPDPRSPHVYGSESVALKYELRASEITTPKYYIPSNDQSMQAVSLHKEADDFIQSIISAATHSDTKGFSTTAGSLHAKFDTSSAVETSTASTQSARTFARMWKILSGNPIAVMDVG</sequence>